<protein>
    <submittedName>
        <fullName evidence="2">Flavoprotein</fullName>
    </submittedName>
</protein>
<evidence type="ECO:0000313" key="2">
    <source>
        <dbReference type="EMBL" id="QGK68976.1"/>
    </source>
</evidence>
<keyword evidence="3" id="KW-1185">Reference proteome</keyword>
<dbReference type="Proteomes" id="UP000371041">
    <property type="component" value="Chromosome"/>
</dbReference>
<name>A0A5Q3Q696_9PSEU</name>
<dbReference type="InterPro" id="IPR003382">
    <property type="entry name" value="Flavoprotein"/>
</dbReference>
<accession>A0A5Q3Q696</accession>
<evidence type="ECO:0000313" key="3">
    <source>
        <dbReference type="Proteomes" id="UP000371041"/>
    </source>
</evidence>
<dbReference type="AlphaFoldDB" id="A0A5Q3Q696"/>
<dbReference type="Gene3D" id="3.40.50.1950">
    <property type="entry name" value="Flavin prenyltransferase-like"/>
    <property type="match status" value="1"/>
</dbReference>
<organism evidence="2 3">
    <name type="scientific">Allosaccharopolyspora coralli</name>
    <dbReference type="NCBI Taxonomy" id="2665642"/>
    <lineage>
        <taxon>Bacteria</taxon>
        <taxon>Bacillati</taxon>
        <taxon>Actinomycetota</taxon>
        <taxon>Actinomycetes</taxon>
        <taxon>Pseudonocardiales</taxon>
        <taxon>Pseudonocardiaceae</taxon>
        <taxon>Allosaccharopolyspora</taxon>
    </lineage>
</organism>
<reference evidence="3" key="1">
    <citation type="submission" date="2019-11" db="EMBL/GenBank/DDBJ databases">
        <title>The complete genome sequence of Saccharopolyspora sp. E2A.</title>
        <authorList>
            <person name="Zhang G."/>
        </authorList>
    </citation>
    <scope>NUCLEOTIDE SEQUENCE [LARGE SCALE GENOMIC DNA]</scope>
    <source>
        <strain evidence="3">E2A</strain>
    </source>
</reference>
<dbReference type="KEGG" id="sace:GIY23_04980"/>
<dbReference type="PANTHER" id="PTHR14359:SF6">
    <property type="entry name" value="PHOSPHOPANTOTHENOYLCYSTEINE DECARBOXYLASE"/>
    <property type="match status" value="1"/>
</dbReference>
<dbReference type="Pfam" id="PF02441">
    <property type="entry name" value="Flavoprotein"/>
    <property type="match status" value="1"/>
</dbReference>
<dbReference type="GO" id="GO:0004633">
    <property type="term" value="F:phosphopantothenoylcysteine decarboxylase activity"/>
    <property type="evidence" value="ECO:0007669"/>
    <property type="project" value="TreeGrafter"/>
</dbReference>
<dbReference type="GO" id="GO:0010181">
    <property type="term" value="F:FMN binding"/>
    <property type="evidence" value="ECO:0007669"/>
    <property type="project" value="TreeGrafter"/>
</dbReference>
<sequence length="189" mass="19923">MTRPALGLLVSAAGGAERVRTMLVEPAIESGWDVAVTLSPTTATWLADDELSNLEEVTGNVVRSQPRTPGEGSPHPAIDVYAVVPASANTVAKLALGLADNQLLTAACEAIGAQAVPVVVFPRVNAAHARQPMWDQHLAALRKAGVHLVYGDDVWPLHEPRNAPPSKDLPWPALLQAVNDAYAGRPDPS</sequence>
<dbReference type="EMBL" id="CP045929">
    <property type="protein sequence ID" value="QGK68976.1"/>
    <property type="molecule type" value="Genomic_DNA"/>
</dbReference>
<dbReference type="GO" id="GO:0015937">
    <property type="term" value="P:coenzyme A biosynthetic process"/>
    <property type="evidence" value="ECO:0007669"/>
    <property type="project" value="TreeGrafter"/>
</dbReference>
<dbReference type="PANTHER" id="PTHR14359">
    <property type="entry name" value="HOMO-OLIGOMERIC FLAVIN CONTAINING CYS DECARBOXYLASE FAMILY"/>
    <property type="match status" value="1"/>
</dbReference>
<gene>
    <name evidence="2" type="ORF">GIY23_04980</name>
</gene>
<proteinExistence type="predicted"/>
<feature type="domain" description="Flavoprotein" evidence="1">
    <location>
        <begin position="7"/>
        <end position="138"/>
    </location>
</feature>
<dbReference type="InterPro" id="IPR036551">
    <property type="entry name" value="Flavin_trans-like"/>
</dbReference>
<dbReference type="SUPFAM" id="SSF52507">
    <property type="entry name" value="Homo-oligomeric flavin-containing Cys decarboxylases, HFCD"/>
    <property type="match status" value="1"/>
</dbReference>
<evidence type="ECO:0000259" key="1">
    <source>
        <dbReference type="Pfam" id="PF02441"/>
    </source>
</evidence>
<dbReference type="GO" id="GO:0071513">
    <property type="term" value="C:phosphopantothenoylcysteine decarboxylase complex"/>
    <property type="evidence" value="ECO:0007669"/>
    <property type="project" value="TreeGrafter"/>
</dbReference>